<feature type="repeat" description="TPR" evidence="1">
    <location>
        <begin position="440"/>
        <end position="473"/>
    </location>
</feature>
<keyword evidence="1" id="KW-0802">TPR repeat</keyword>
<sequence>MNRSIKFLLLFLMILSLSDIAVAQRKKNKQKRRTDSQEVLSHHSQKRPAQVNDRDQIEAESIFIEAMKYFVLEDYETALNLFRKSDKVNSSSAATKYKIAHTLTRLRRFDEALPYAREATRFEETNEYYHKILAEIYRQLEEYDKAVESYRWLTIHSKSSENYFYELASIFLQKGEVDAAISVYNELEVKFGLNDSLIKQKQRIYLSQGNLDAALKEGEKLISAYPEVTEFGLAQAQLLLTNNRIEEATQMLEKLVENEPDDPHILLLMADIYKKQDRTEDYEKALEMAFSNAQLNVKQKVKILYNYLQVAYSEDKRVVGLKLAEIAKNAHPEDAQVNEVYASFLIANQKRKEARDYLLKSVQVDSDNFKAWQNLISLDWELNQVDSVIRHSESALELFPNQPLFYLYNGSGHYMKKDYMEAKAILEQGKMLSTDKELTNQINAQLGDIYHSLKEYDKSEGAYEEVLANDPNDLHVLNNYSYYLSLRGVKLDKAQEMGKKLMEIEPNNPTYLDTYGWILYIKGEYEEAEKYLNKAASFSGKATIIEHYGDVLYKLGQVEKALEQWKKAKEAGGAGVLDEKLAQKKLIE</sequence>
<dbReference type="SMART" id="SM00028">
    <property type="entry name" value="TPR"/>
    <property type="match status" value="8"/>
</dbReference>
<dbReference type="Proteomes" id="UP001403385">
    <property type="component" value="Unassembled WGS sequence"/>
</dbReference>
<comment type="caution">
    <text evidence="4">The sequence shown here is derived from an EMBL/GenBank/DDBJ whole genome shotgun (WGS) entry which is preliminary data.</text>
</comment>
<evidence type="ECO:0000313" key="4">
    <source>
        <dbReference type="EMBL" id="MEN7550178.1"/>
    </source>
</evidence>
<proteinExistence type="predicted"/>
<dbReference type="PANTHER" id="PTHR12558">
    <property type="entry name" value="CELL DIVISION CYCLE 16,23,27"/>
    <property type="match status" value="1"/>
</dbReference>
<keyword evidence="3" id="KW-0732">Signal</keyword>
<dbReference type="PANTHER" id="PTHR12558:SF13">
    <property type="entry name" value="CELL DIVISION CYCLE PROTEIN 27 HOMOLOG"/>
    <property type="match status" value="1"/>
</dbReference>
<reference evidence="4 5" key="1">
    <citation type="submission" date="2024-04" db="EMBL/GenBank/DDBJ databases">
        <title>Novel genus in family Flammeovirgaceae.</title>
        <authorList>
            <person name="Nguyen T.H."/>
            <person name="Vuong T.Q."/>
            <person name="Le H."/>
            <person name="Kim S.-G."/>
        </authorList>
    </citation>
    <scope>NUCLEOTIDE SEQUENCE [LARGE SCALE GENOMIC DNA]</scope>
    <source>
        <strain evidence="4 5">JCM 23209</strain>
    </source>
</reference>
<protein>
    <submittedName>
        <fullName evidence="4">Tetratricopeptide repeat protein</fullName>
    </submittedName>
</protein>
<feature type="signal peptide" evidence="3">
    <location>
        <begin position="1"/>
        <end position="23"/>
    </location>
</feature>
<evidence type="ECO:0000256" key="3">
    <source>
        <dbReference type="SAM" id="SignalP"/>
    </source>
</evidence>
<dbReference type="InterPro" id="IPR019734">
    <property type="entry name" value="TPR_rpt"/>
</dbReference>
<dbReference type="RefSeq" id="WP_346822957.1">
    <property type="nucleotide sequence ID" value="NZ_JBDKWZ010000012.1"/>
</dbReference>
<organism evidence="4 5">
    <name type="scientific">Rapidithrix thailandica</name>
    <dbReference type="NCBI Taxonomy" id="413964"/>
    <lineage>
        <taxon>Bacteria</taxon>
        <taxon>Pseudomonadati</taxon>
        <taxon>Bacteroidota</taxon>
        <taxon>Cytophagia</taxon>
        <taxon>Cytophagales</taxon>
        <taxon>Flammeovirgaceae</taxon>
        <taxon>Rapidithrix</taxon>
    </lineage>
</organism>
<feature type="chain" id="PRO_5043376202" evidence="3">
    <location>
        <begin position="24"/>
        <end position="588"/>
    </location>
</feature>
<feature type="region of interest" description="Disordered" evidence="2">
    <location>
        <begin position="28"/>
        <end position="53"/>
    </location>
</feature>
<gene>
    <name evidence="4" type="ORF">AAG747_19820</name>
</gene>
<evidence type="ECO:0000313" key="5">
    <source>
        <dbReference type="Proteomes" id="UP001403385"/>
    </source>
</evidence>
<dbReference type="PROSITE" id="PS50005">
    <property type="entry name" value="TPR"/>
    <property type="match status" value="1"/>
</dbReference>
<dbReference type="Pfam" id="PF13181">
    <property type="entry name" value="TPR_8"/>
    <property type="match status" value="2"/>
</dbReference>
<dbReference type="EMBL" id="JBDKWZ010000012">
    <property type="protein sequence ID" value="MEN7550178.1"/>
    <property type="molecule type" value="Genomic_DNA"/>
</dbReference>
<dbReference type="SUPFAM" id="SSF48452">
    <property type="entry name" value="TPR-like"/>
    <property type="match status" value="3"/>
</dbReference>
<dbReference type="Pfam" id="PF14559">
    <property type="entry name" value="TPR_19"/>
    <property type="match status" value="1"/>
</dbReference>
<dbReference type="Pfam" id="PF13432">
    <property type="entry name" value="TPR_16"/>
    <property type="match status" value="1"/>
</dbReference>
<evidence type="ECO:0000256" key="1">
    <source>
        <dbReference type="PROSITE-ProRule" id="PRU00339"/>
    </source>
</evidence>
<accession>A0AAW9S8G7</accession>
<evidence type="ECO:0000256" key="2">
    <source>
        <dbReference type="SAM" id="MobiDB-lite"/>
    </source>
</evidence>
<keyword evidence="5" id="KW-1185">Reference proteome</keyword>
<dbReference type="AlphaFoldDB" id="A0AAW9S8G7"/>
<name>A0AAW9S8G7_9BACT</name>
<dbReference type="Gene3D" id="1.25.40.10">
    <property type="entry name" value="Tetratricopeptide repeat domain"/>
    <property type="match status" value="4"/>
</dbReference>
<dbReference type="InterPro" id="IPR011990">
    <property type="entry name" value="TPR-like_helical_dom_sf"/>
</dbReference>